<dbReference type="RefSeq" id="WP_083731767.1">
    <property type="nucleotide sequence ID" value="NZ_CP017641.1"/>
</dbReference>
<gene>
    <name evidence="2" type="ORF">Fuma_00614</name>
</gene>
<organism evidence="2 3">
    <name type="scientific">Fuerstiella marisgermanici</name>
    <dbReference type="NCBI Taxonomy" id="1891926"/>
    <lineage>
        <taxon>Bacteria</taxon>
        <taxon>Pseudomonadati</taxon>
        <taxon>Planctomycetota</taxon>
        <taxon>Planctomycetia</taxon>
        <taxon>Planctomycetales</taxon>
        <taxon>Planctomycetaceae</taxon>
        <taxon>Fuerstiella</taxon>
    </lineage>
</organism>
<protein>
    <submittedName>
        <fullName evidence="2">Uncharacterized protein</fullName>
    </submittedName>
</protein>
<feature type="compositionally biased region" description="Acidic residues" evidence="1">
    <location>
        <begin position="581"/>
        <end position="590"/>
    </location>
</feature>
<reference evidence="2 3" key="1">
    <citation type="journal article" date="2016" name="Front. Microbiol.">
        <title>Fuerstia marisgermanicae gen. nov., sp. nov., an Unusual Member of the Phylum Planctomycetes from the German Wadden Sea.</title>
        <authorList>
            <person name="Kohn T."/>
            <person name="Heuer A."/>
            <person name="Jogler M."/>
            <person name="Vollmers J."/>
            <person name="Boedeker C."/>
            <person name="Bunk B."/>
            <person name="Rast P."/>
            <person name="Borchert D."/>
            <person name="Glockner I."/>
            <person name="Freese H.M."/>
            <person name="Klenk H.P."/>
            <person name="Overmann J."/>
            <person name="Kaster A.K."/>
            <person name="Rohde M."/>
            <person name="Wiegand S."/>
            <person name="Jogler C."/>
        </authorList>
    </citation>
    <scope>NUCLEOTIDE SEQUENCE [LARGE SCALE GENOMIC DNA]</scope>
    <source>
        <strain evidence="2 3">NH11</strain>
    </source>
</reference>
<evidence type="ECO:0000313" key="3">
    <source>
        <dbReference type="Proteomes" id="UP000187735"/>
    </source>
</evidence>
<evidence type="ECO:0000313" key="2">
    <source>
        <dbReference type="EMBL" id="APZ91030.1"/>
    </source>
</evidence>
<proteinExistence type="predicted"/>
<name>A0A1P8WAF2_9PLAN</name>
<feature type="region of interest" description="Disordered" evidence="1">
    <location>
        <begin position="95"/>
        <end position="256"/>
    </location>
</feature>
<feature type="region of interest" description="Disordered" evidence="1">
    <location>
        <begin position="560"/>
        <end position="614"/>
    </location>
</feature>
<keyword evidence="3" id="KW-1185">Reference proteome</keyword>
<feature type="compositionally biased region" description="Low complexity" evidence="1">
    <location>
        <begin position="160"/>
        <end position="171"/>
    </location>
</feature>
<accession>A0A1P8WAF2</accession>
<dbReference type="EMBL" id="CP017641">
    <property type="protein sequence ID" value="APZ91030.1"/>
    <property type="molecule type" value="Genomic_DNA"/>
</dbReference>
<dbReference type="KEGG" id="fmr:Fuma_00614"/>
<dbReference type="OrthoDB" id="270814at2"/>
<dbReference type="Proteomes" id="UP000187735">
    <property type="component" value="Chromosome"/>
</dbReference>
<evidence type="ECO:0000256" key="1">
    <source>
        <dbReference type="SAM" id="MobiDB-lite"/>
    </source>
</evidence>
<sequence length="614" mass="66819">MVLSDTIECPECGHVFDEDRASAGRAEHDGVKSHHELYDTCTECGESVRSGLVRCWSCNSFMRKDVEEKYRELTSQPQQIIFSEIPKEQRTEFMAARGDQAHRREPRAPIFDAEEEDDEFTLSGSSGTTTTVQAAPPVAAPATPQPPADDADDGFELDSTTRPATQQTPAAEMDKIDAAKDAAAPKEDAKTADAESADTAKAPAGDQEADDKKADGDKSDDASKAQPDSEIGADDLLNIALQDQKETKRRKREKIQEARQRRVLLPCTACGAWIRVHQDQAGKTVRCRQCKAPIVVPFIKKKEKSAEKSQPAAAKIDVTWIDDVHQHVVKPTDVTLKPGSLQKTFEVVDVAFHESGMHILKYAPPAKKGLFGKSSDGPPPVEEQRKLVREHIQKTGKIANLPFGELQTVSPEQVEKVRLVQPVAEASASMFAGVPVFGEGQIAVYLPIDLPDNQQAFLSSPLTVSRKLSSELKSHFNVDIGASENGVPADEEFETLKCHLSELPVKSLKNVVYYQNDPAFEVELAGHICATCGIAITEEARAKKKLGGAAGKGIAKAKCPKCSNKFGDQKAWNLSKTPESEAPEEEEDVSEVLKPKPKEAAAPEQKPEAGTDAK</sequence>
<feature type="compositionally biased region" description="Basic and acidic residues" evidence="1">
    <location>
        <begin position="210"/>
        <end position="223"/>
    </location>
</feature>
<feature type="compositionally biased region" description="Basic and acidic residues" evidence="1">
    <location>
        <begin position="591"/>
        <end position="614"/>
    </location>
</feature>
<feature type="compositionally biased region" description="Low complexity" evidence="1">
    <location>
        <begin position="121"/>
        <end position="142"/>
    </location>
</feature>
<dbReference type="AlphaFoldDB" id="A0A1P8WAF2"/>
<feature type="compositionally biased region" description="Basic and acidic residues" evidence="1">
    <location>
        <begin position="172"/>
        <end position="193"/>
    </location>
</feature>